<dbReference type="EMBL" id="JABSTQ010009693">
    <property type="protein sequence ID" value="KAG0426705.1"/>
    <property type="molecule type" value="Genomic_DNA"/>
</dbReference>
<protein>
    <submittedName>
        <fullName evidence="1">Uncharacterized protein</fullName>
    </submittedName>
</protein>
<gene>
    <name evidence="1" type="ORF">HPB47_026211</name>
</gene>
<evidence type="ECO:0000313" key="1">
    <source>
        <dbReference type="EMBL" id="KAG0426705.1"/>
    </source>
</evidence>
<sequence>MMRMTNAEQHEIFREVIRRITTPGSKPIRVFFTGPVRYRKTFVLRLIINLYNRYFNTGGVIDVHEVPASDSYLGYKLNDECDRAINRVASMSRTVMSNLPHTIILARCKPYNAPLNIDVKDGLVNGAVSDRREIEYTPAGPPSMDEEDVVRLFRFTKEDLLHLRSALRIPEMLTTNG</sequence>
<reference evidence="1 2" key="1">
    <citation type="journal article" date="2020" name="Cell">
        <title>Large-Scale Comparative Analyses of Tick Genomes Elucidate Their Genetic Diversity and Vector Capacities.</title>
        <authorList>
            <consortium name="Tick Genome and Microbiome Consortium (TIGMIC)"/>
            <person name="Jia N."/>
            <person name="Wang J."/>
            <person name="Shi W."/>
            <person name="Du L."/>
            <person name="Sun Y."/>
            <person name="Zhan W."/>
            <person name="Jiang J.F."/>
            <person name="Wang Q."/>
            <person name="Zhang B."/>
            <person name="Ji P."/>
            <person name="Bell-Sakyi L."/>
            <person name="Cui X.M."/>
            <person name="Yuan T.T."/>
            <person name="Jiang B.G."/>
            <person name="Yang W.F."/>
            <person name="Lam T.T."/>
            <person name="Chang Q.C."/>
            <person name="Ding S.J."/>
            <person name="Wang X.J."/>
            <person name="Zhu J.G."/>
            <person name="Ruan X.D."/>
            <person name="Zhao L."/>
            <person name="Wei J.T."/>
            <person name="Ye R.Z."/>
            <person name="Que T.C."/>
            <person name="Du C.H."/>
            <person name="Zhou Y.H."/>
            <person name="Cheng J.X."/>
            <person name="Dai P.F."/>
            <person name="Guo W.B."/>
            <person name="Han X.H."/>
            <person name="Huang E.J."/>
            <person name="Li L.F."/>
            <person name="Wei W."/>
            <person name="Gao Y.C."/>
            <person name="Liu J.Z."/>
            <person name="Shao H.Z."/>
            <person name="Wang X."/>
            <person name="Wang C.C."/>
            <person name="Yang T.C."/>
            <person name="Huo Q.B."/>
            <person name="Li W."/>
            <person name="Chen H.Y."/>
            <person name="Chen S.E."/>
            <person name="Zhou L.G."/>
            <person name="Ni X.B."/>
            <person name="Tian J.H."/>
            <person name="Sheng Y."/>
            <person name="Liu T."/>
            <person name="Pan Y.S."/>
            <person name="Xia L.Y."/>
            <person name="Li J."/>
            <person name="Zhao F."/>
            <person name="Cao W.C."/>
        </authorList>
    </citation>
    <scope>NUCLEOTIDE SEQUENCE [LARGE SCALE GENOMIC DNA]</scope>
    <source>
        <strain evidence="1">Iper-2018</strain>
    </source>
</reference>
<name>A0AC60PZE9_IXOPE</name>
<dbReference type="Proteomes" id="UP000805193">
    <property type="component" value="Unassembled WGS sequence"/>
</dbReference>
<comment type="caution">
    <text evidence="1">The sequence shown here is derived from an EMBL/GenBank/DDBJ whole genome shotgun (WGS) entry which is preliminary data.</text>
</comment>
<organism evidence="1 2">
    <name type="scientific">Ixodes persulcatus</name>
    <name type="common">Taiga tick</name>
    <dbReference type="NCBI Taxonomy" id="34615"/>
    <lineage>
        <taxon>Eukaryota</taxon>
        <taxon>Metazoa</taxon>
        <taxon>Ecdysozoa</taxon>
        <taxon>Arthropoda</taxon>
        <taxon>Chelicerata</taxon>
        <taxon>Arachnida</taxon>
        <taxon>Acari</taxon>
        <taxon>Parasitiformes</taxon>
        <taxon>Ixodida</taxon>
        <taxon>Ixodoidea</taxon>
        <taxon>Ixodidae</taxon>
        <taxon>Ixodinae</taxon>
        <taxon>Ixodes</taxon>
    </lineage>
</organism>
<accession>A0AC60PZE9</accession>
<proteinExistence type="predicted"/>
<keyword evidence="2" id="KW-1185">Reference proteome</keyword>
<evidence type="ECO:0000313" key="2">
    <source>
        <dbReference type="Proteomes" id="UP000805193"/>
    </source>
</evidence>